<feature type="region of interest" description="Disordered" evidence="1">
    <location>
        <begin position="156"/>
        <end position="250"/>
    </location>
</feature>
<evidence type="ECO:0000256" key="1">
    <source>
        <dbReference type="SAM" id="MobiDB-lite"/>
    </source>
</evidence>
<reference evidence="2 3" key="1">
    <citation type="journal article" date="2018" name="Nat. Ecol. Evol.">
        <title>Shark genomes provide insights into elasmobranch evolution and the origin of vertebrates.</title>
        <authorList>
            <person name="Hara Y"/>
            <person name="Yamaguchi K"/>
            <person name="Onimaru K"/>
            <person name="Kadota M"/>
            <person name="Koyanagi M"/>
            <person name="Keeley SD"/>
            <person name="Tatsumi K"/>
            <person name="Tanaka K"/>
            <person name="Motone F"/>
            <person name="Kageyama Y"/>
            <person name="Nozu R"/>
            <person name="Adachi N"/>
            <person name="Nishimura O"/>
            <person name="Nakagawa R"/>
            <person name="Tanegashima C"/>
            <person name="Kiyatake I"/>
            <person name="Matsumoto R"/>
            <person name="Murakumo K"/>
            <person name="Nishida K"/>
            <person name="Terakita A"/>
            <person name="Kuratani S"/>
            <person name="Sato K"/>
            <person name="Hyodo S Kuraku.S."/>
        </authorList>
    </citation>
    <scope>NUCLEOTIDE SEQUENCE [LARGE SCALE GENOMIC DNA]</scope>
</reference>
<evidence type="ECO:0000313" key="3">
    <source>
        <dbReference type="Proteomes" id="UP000287033"/>
    </source>
</evidence>
<gene>
    <name evidence="2" type="ORF">chiPu_0022151</name>
</gene>
<evidence type="ECO:0000313" key="2">
    <source>
        <dbReference type="EMBL" id="GCC18898.1"/>
    </source>
</evidence>
<dbReference type="EMBL" id="BEZZ01006131">
    <property type="protein sequence ID" value="GCC18898.1"/>
    <property type="molecule type" value="Genomic_DNA"/>
</dbReference>
<comment type="caution">
    <text evidence="2">The sequence shown here is derived from an EMBL/GenBank/DDBJ whole genome shotgun (WGS) entry which is preliminary data.</text>
</comment>
<name>A0A401RL68_CHIPU</name>
<keyword evidence="3" id="KW-1185">Reference proteome</keyword>
<proteinExistence type="predicted"/>
<dbReference type="AlphaFoldDB" id="A0A401RL68"/>
<organism evidence="2 3">
    <name type="scientific">Chiloscyllium punctatum</name>
    <name type="common">Brownbanded bambooshark</name>
    <name type="synonym">Hemiscyllium punctatum</name>
    <dbReference type="NCBI Taxonomy" id="137246"/>
    <lineage>
        <taxon>Eukaryota</taxon>
        <taxon>Metazoa</taxon>
        <taxon>Chordata</taxon>
        <taxon>Craniata</taxon>
        <taxon>Vertebrata</taxon>
        <taxon>Chondrichthyes</taxon>
        <taxon>Elasmobranchii</taxon>
        <taxon>Galeomorphii</taxon>
        <taxon>Galeoidea</taxon>
        <taxon>Orectolobiformes</taxon>
        <taxon>Hemiscylliidae</taxon>
        <taxon>Chiloscyllium</taxon>
    </lineage>
</organism>
<feature type="compositionally biased region" description="Low complexity" evidence="1">
    <location>
        <begin position="27"/>
        <end position="36"/>
    </location>
</feature>
<protein>
    <submittedName>
        <fullName evidence="2">Uncharacterized protein</fullName>
    </submittedName>
</protein>
<accession>A0A401RL68</accession>
<sequence>MLPALGGWTLSGEGPGEDGSAAGSRPGEGCPPGVEGEGCYQPEAIKGRLVPPVPGLPAELRLAALRTLALLAQQKPPSAPSWAGRRVWAAMGWHSSWRSWWGRGERGPPGCTATTPGSCPALLAGANGAGEGPQEEGEEARVALEALRALPKVGLSGGGQGCPGQPVPGNPASVRGPVSGRESLPPGDLKGLVPCCHQGPEAGLPGADRLRPGGPPRRQLGGVPGLGPAPGHRRAFRPSSRDRVAITGPS</sequence>
<dbReference type="Proteomes" id="UP000287033">
    <property type="component" value="Unassembled WGS sequence"/>
</dbReference>
<feature type="region of interest" description="Disordered" evidence="1">
    <location>
        <begin position="1"/>
        <end position="36"/>
    </location>
</feature>